<reference evidence="6" key="1">
    <citation type="journal article" date="2021" name="Front Med (Lausanne)">
        <title>The Prevalence and Determinants of Fusidic Acid Resistance Among Methicillin-Resistant Staphylococcus aureus Clinical Isolates in China.</title>
        <authorList>
            <person name="Zhao H."/>
            <person name="Wang X."/>
            <person name="Wang B."/>
            <person name="Xu Y."/>
            <person name="Rao L."/>
            <person name="Wan B."/>
            <person name="Guo Y."/>
            <person name="Wu X."/>
            <person name="Yu J."/>
            <person name="Chen L."/>
            <person name="Li M."/>
            <person name="Yu F."/>
        </authorList>
    </citation>
    <scope>NUCLEOTIDE SEQUENCE</scope>
    <source>
        <strain evidence="6">NC-4</strain>
    </source>
</reference>
<evidence type="ECO:0000256" key="4">
    <source>
        <dbReference type="ARBA" id="ARBA00093777"/>
    </source>
</evidence>
<evidence type="ECO:0000256" key="3">
    <source>
        <dbReference type="ARBA" id="ARBA00022729"/>
    </source>
</evidence>
<comment type="similarity">
    <text evidence="4">Belongs to the IsaB family.</text>
</comment>
<evidence type="ECO:0000256" key="1">
    <source>
        <dbReference type="ARBA" id="ARBA00004613"/>
    </source>
</evidence>
<evidence type="ECO:0000256" key="5">
    <source>
        <dbReference type="ARBA" id="ARBA00093792"/>
    </source>
</evidence>
<dbReference type="EMBL" id="JAIUEN010000057">
    <property type="protein sequence ID" value="MCE3362291.1"/>
    <property type="molecule type" value="Genomic_DNA"/>
</dbReference>
<dbReference type="InterPro" id="IPR058086">
    <property type="entry name" value="IsaB"/>
</dbReference>
<comment type="caution">
    <text evidence="6">The sequence shown here is derived from an EMBL/GenBank/DDBJ whole genome shotgun (WGS) entry which is preliminary data.</text>
</comment>
<keyword evidence="2" id="KW-0964">Secreted</keyword>
<name>A0AAW4Y7V9_STAAU</name>
<proteinExistence type="inferred from homology"/>
<evidence type="ECO:0000313" key="6">
    <source>
        <dbReference type="EMBL" id="MCE3362291.1"/>
    </source>
</evidence>
<gene>
    <name evidence="6" type="ORF">LB359_08020</name>
</gene>
<sequence length="162" mass="18422">MKKFSKIVLASGIVLGFSVTPELFNATEVQAQETIEPYYNYDGYTAYQSGFILDKNFKESLKYDNFTINGYQIAKNPTGDNRINLYDQTLYSVSENKANGVFFSLDGKSINKNTLIQNYGQPNSYSPTSAWGEVYKYKIGNKDVHFYVDRNGYVIKGQIMSE</sequence>
<organism evidence="6 7">
    <name type="scientific">Staphylococcus aureus</name>
    <dbReference type="NCBI Taxonomy" id="1280"/>
    <lineage>
        <taxon>Bacteria</taxon>
        <taxon>Bacillati</taxon>
        <taxon>Bacillota</taxon>
        <taxon>Bacilli</taxon>
        <taxon>Bacillales</taxon>
        <taxon>Staphylococcaceae</taxon>
        <taxon>Staphylococcus</taxon>
    </lineage>
</organism>
<dbReference type="AlphaFoldDB" id="A0AAW4Y7V9"/>
<protein>
    <recommendedName>
        <fullName evidence="5">Immunodominant staphylococcal antigen B</fullName>
    </recommendedName>
</protein>
<comment type="subcellular location">
    <subcellularLocation>
        <location evidence="1">Secreted</location>
    </subcellularLocation>
</comment>
<keyword evidence="3" id="KW-0732">Signal</keyword>
<dbReference type="RefSeq" id="WP_048665617.1">
    <property type="nucleotide sequence ID" value="NZ_BDVD01000034.1"/>
</dbReference>
<accession>A0AAW4Y7V9</accession>
<evidence type="ECO:0000256" key="2">
    <source>
        <dbReference type="ARBA" id="ARBA00022525"/>
    </source>
</evidence>
<evidence type="ECO:0000313" key="7">
    <source>
        <dbReference type="Proteomes" id="UP001200271"/>
    </source>
</evidence>
<dbReference type="Proteomes" id="UP001200271">
    <property type="component" value="Unassembled WGS sequence"/>
</dbReference>
<reference evidence="6" key="2">
    <citation type="submission" date="2023-08" db="EMBL/GenBank/DDBJ databases">
        <authorList>
            <person name="Zhao H."/>
            <person name="Wang X."/>
        </authorList>
    </citation>
    <scope>NUCLEOTIDE SEQUENCE</scope>
    <source>
        <strain evidence="6">NC-4</strain>
    </source>
</reference>
<dbReference type="NCBIfam" id="NF047686">
    <property type="entry name" value="IsaB_fam"/>
    <property type="match status" value="1"/>
</dbReference>